<accession>A0A9P7AQP8</accession>
<reference evidence="1" key="1">
    <citation type="journal article" date="2020" name="New Phytol.">
        <title>Comparative genomics reveals dynamic genome evolution in host specialist ectomycorrhizal fungi.</title>
        <authorList>
            <person name="Lofgren L.A."/>
            <person name="Nguyen N.H."/>
            <person name="Vilgalys R."/>
            <person name="Ruytinx J."/>
            <person name="Liao H.L."/>
            <person name="Branco S."/>
            <person name="Kuo A."/>
            <person name="LaButti K."/>
            <person name="Lipzen A."/>
            <person name="Andreopoulos W."/>
            <person name="Pangilinan J."/>
            <person name="Riley R."/>
            <person name="Hundley H."/>
            <person name="Na H."/>
            <person name="Barry K."/>
            <person name="Grigoriev I.V."/>
            <person name="Stajich J.E."/>
            <person name="Kennedy P.G."/>
        </authorList>
    </citation>
    <scope>NUCLEOTIDE SEQUENCE</scope>
    <source>
        <strain evidence="1">S12</strain>
    </source>
</reference>
<evidence type="ECO:0000313" key="1">
    <source>
        <dbReference type="EMBL" id="KAG1793634.1"/>
    </source>
</evidence>
<gene>
    <name evidence="1" type="ORF">HD556DRAFT_1443421</name>
</gene>
<proteinExistence type="predicted"/>
<dbReference type="EMBL" id="JABBWE010000029">
    <property type="protein sequence ID" value="KAG1793634.1"/>
    <property type="molecule type" value="Genomic_DNA"/>
</dbReference>
<comment type="caution">
    <text evidence="1">The sequence shown here is derived from an EMBL/GenBank/DDBJ whole genome shotgun (WGS) entry which is preliminary data.</text>
</comment>
<dbReference type="AlphaFoldDB" id="A0A9P7AQP8"/>
<protein>
    <submittedName>
        <fullName evidence="1">Uncharacterized protein</fullName>
    </submittedName>
</protein>
<keyword evidence="2" id="KW-1185">Reference proteome</keyword>
<evidence type="ECO:0000313" key="2">
    <source>
        <dbReference type="Proteomes" id="UP000719766"/>
    </source>
</evidence>
<sequence length="500" mass="55532">MSIPVKSNNGIDGNACVFQLDPPALCSFFDTPDISVEFIGYLLLGTQPTLYPLYCPPAGLIDIRGFLLSLQPELTLVTYLSTLMIHSPVYESLDLEVPVYVLVLRTTPTPFLNLPWIRGRTGSDDMVHGVYDHAGVAHVDEPETIIHLAQHPSGYYIPDVENSVSSSSILPPTSQFGSSVIASTTGTETGTGTGTAMLGRPKKVQAEHSLHQIMETCLNWHRALAYLRVQLRIAICCGHSDNPHVLVSIDYAERRLELIRSCWPDCLVRANVAPEALETVFRKDSKVPMTHAEASPWITQFLYDNHRIVAYSMDDPRIFGLGNFFGLAQRHSIMILLQMFTRPSAHLLPIKTNGFATFITHQIAEEMLYHIVFRTTTTSRIRLTIADLEPAIFRHASSPPADTLALAGSCCYQALLVRLISMWGIADVMPDYPTAVQVHTELRETAMMLFQAEDDPDIVSFKAELRTLCTITETDVFRIGRPTRAGKRKGTGQVLNLVEP</sequence>
<name>A0A9P7AQP8_9AGAM</name>
<dbReference type="Proteomes" id="UP000719766">
    <property type="component" value="Unassembled WGS sequence"/>
</dbReference>
<dbReference type="RefSeq" id="XP_041160032.1">
    <property type="nucleotide sequence ID" value="XM_041306601.1"/>
</dbReference>
<organism evidence="1 2">
    <name type="scientific">Suillus plorans</name>
    <dbReference type="NCBI Taxonomy" id="116603"/>
    <lineage>
        <taxon>Eukaryota</taxon>
        <taxon>Fungi</taxon>
        <taxon>Dikarya</taxon>
        <taxon>Basidiomycota</taxon>
        <taxon>Agaricomycotina</taxon>
        <taxon>Agaricomycetes</taxon>
        <taxon>Agaricomycetidae</taxon>
        <taxon>Boletales</taxon>
        <taxon>Suillineae</taxon>
        <taxon>Suillaceae</taxon>
        <taxon>Suillus</taxon>
    </lineage>
</organism>
<dbReference type="GeneID" id="64600365"/>
<dbReference type="OrthoDB" id="2686392at2759"/>